<dbReference type="EMBL" id="JAYFUH010000249">
    <property type="protein sequence ID" value="MEA5668600.1"/>
    <property type="molecule type" value="Genomic_DNA"/>
</dbReference>
<dbReference type="RefSeq" id="WP_323439182.1">
    <property type="nucleotide sequence ID" value="NZ_JAYFUH010000249.1"/>
</dbReference>
<feature type="domain" description="TonB C-terminal" evidence="6">
    <location>
        <begin position="409"/>
        <end position="505"/>
    </location>
</feature>
<feature type="transmembrane region" description="Helical" evidence="5">
    <location>
        <begin position="6"/>
        <end position="27"/>
    </location>
</feature>
<dbReference type="PANTHER" id="PTHR34978">
    <property type="entry name" value="POSSIBLE SENSOR-TRANSDUCER PROTEIN BLAR"/>
    <property type="match status" value="1"/>
</dbReference>
<dbReference type="InterPro" id="IPR008756">
    <property type="entry name" value="Peptidase_M56"/>
</dbReference>
<feature type="transmembrane region" description="Helical" evidence="5">
    <location>
        <begin position="39"/>
        <end position="58"/>
    </location>
</feature>
<sequence>MNSVELLQVLLKTTLSSSAAMLLVLALRGPVRRWLGASAAYLLWLAVPVALGAVLMPAPQVVATPMLPAAMVGPVTQVLAAPVRAALGPVAWLLAWAAGALCMAAGLWVQQRRFLRGLGSVERRGDGLWQAQGAIGLPAAMGVLRPRIVLPADFERRYERFEQQLVVRHEQVHLRRGDILINALWAALRCLYWFNPLLPLAVRCCREDQEFSCDERVIAGSRGARRSYGNAMLKTGLALSPLPVGCHWHDYHPLKERIAMLKRPVPGKKQWATMLVVSALLSSGLGYAAWAAQPARSTEAAPLSLYGVVVTATLDGTRQTFELRQPLGQPFSFRMTSEKGVGWIGEFTLQPEGKLLRLSGSLKADGVLVSSPMLLMNAEVPAGIQVSTPDGRSVWALEMRASPVARARDAEVVVVSKQQAPPSYPLDAMDKGISGKVVLEIEVAADGTATDVTVVQSRPQGIFDAASIAAARQWRFTPARRDGQAVAGKVRVPIWFDLDEEVTHTDDATEG</sequence>
<dbReference type="SUPFAM" id="SSF74653">
    <property type="entry name" value="TolA/TonB C-terminal domain"/>
    <property type="match status" value="1"/>
</dbReference>
<reference evidence="7 8" key="1">
    <citation type="submission" date="2023-12" db="EMBL/GenBank/DDBJ databases">
        <title>Stenotrophomonas guangdongensis sp. nov., isolated from wilted pepper plants (Capsicum annuum).</title>
        <authorList>
            <person name="Qiu M."/>
            <person name="Li Y."/>
            <person name="Liu Q."/>
            <person name="Zhang X."/>
            <person name="Huang Y."/>
            <person name="Guo R."/>
            <person name="Hu M."/>
            <person name="Zhou J."/>
            <person name="Zhou X."/>
        </authorList>
    </citation>
    <scope>NUCLEOTIDE SEQUENCE [LARGE SCALE GENOMIC DNA]</scope>
    <source>
        <strain evidence="7 8">MH1</strain>
    </source>
</reference>
<evidence type="ECO:0000256" key="5">
    <source>
        <dbReference type="SAM" id="Phobius"/>
    </source>
</evidence>
<dbReference type="PANTHER" id="PTHR34978:SF3">
    <property type="entry name" value="SLR0241 PROTEIN"/>
    <property type="match status" value="1"/>
</dbReference>
<keyword evidence="4 5" id="KW-0472">Membrane</keyword>
<evidence type="ECO:0000256" key="3">
    <source>
        <dbReference type="ARBA" id="ARBA00022989"/>
    </source>
</evidence>
<dbReference type="InterPro" id="IPR037682">
    <property type="entry name" value="TonB_C"/>
</dbReference>
<accession>A0ABU5V7V5</accession>
<gene>
    <name evidence="7" type="ORF">VA603_13715</name>
</gene>
<comment type="caution">
    <text evidence="7">The sequence shown here is derived from an EMBL/GenBank/DDBJ whole genome shotgun (WGS) entry which is preliminary data.</text>
</comment>
<dbReference type="InterPro" id="IPR052173">
    <property type="entry name" value="Beta-lactam_resp_regulator"/>
</dbReference>
<dbReference type="NCBIfam" id="TIGR01352">
    <property type="entry name" value="tonB_Cterm"/>
    <property type="match status" value="1"/>
</dbReference>
<dbReference type="PROSITE" id="PS52015">
    <property type="entry name" value="TONB_CTD"/>
    <property type="match status" value="1"/>
</dbReference>
<dbReference type="Gene3D" id="3.30.1150.10">
    <property type="match status" value="1"/>
</dbReference>
<name>A0ABU5V7V5_9GAMM</name>
<evidence type="ECO:0000256" key="2">
    <source>
        <dbReference type="ARBA" id="ARBA00022692"/>
    </source>
</evidence>
<organism evidence="7 8">
    <name type="scientific">Stenotrophomonas capsici</name>
    <dbReference type="NCBI Taxonomy" id="3110230"/>
    <lineage>
        <taxon>Bacteria</taxon>
        <taxon>Pseudomonadati</taxon>
        <taxon>Pseudomonadota</taxon>
        <taxon>Gammaproteobacteria</taxon>
        <taxon>Lysobacterales</taxon>
        <taxon>Lysobacteraceae</taxon>
        <taxon>Stenotrophomonas</taxon>
    </lineage>
</organism>
<evidence type="ECO:0000313" key="7">
    <source>
        <dbReference type="EMBL" id="MEA5668600.1"/>
    </source>
</evidence>
<comment type="subcellular location">
    <subcellularLocation>
        <location evidence="1">Membrane</location>
        <topology evidence="1">Single-pass membrane protein</topology>
    </subcellularLocation>
</comment>
<dbReference type="CDD" id="cd07341">
    <property type="entry name" value="M56_BlaR1_MecR1_like"/>
    <property type="match status" value="1"/>
</dbReference>
<evidence type="ECO:0000256" key="4">
    <source>
        <dbReference type="ARBA" id="ARBA00023136"/>
    </source>
</evidence>
<keyword evidence="3 5" id="KW-1133">Transmembrane helix</keyword>
<protein>
    <submittedName>
        <fullName evidence="7">TonB family protein</fullName>
    </submittedName>
</protein>
<dbReference type="InterPro" id="IPR006260">
    <property type="entry name" value="TonB/TolA_C"/>
</dbReference>
<evidence type="ECO:0000259" key="6">
    <source>
        <dbReference type="PROSITE" id="PS52015"/>
    </source>
</evidence>
<keyword evidence="2 5" id="KW-0812">Transmembrane</keyword>
<dbReference type="Pfam" id="PF03544">
    <property type="entry name" value="TonB_C"/>
    <property type="match status" value="1"/>
</dbReference>
<dbReference type="Pfam" id="PF05569">
    <property type="entry name" value="Peptidase_M56"/>
    <property type="match status" value="1"/>
</dbReference>
<feature type="transmembrane region" description="Helical" evidence="5">
    <location>
        <begin position="90"/>
        <end position="109"/>
    </location>
</feature>
<keyword evidence="8" id="KW-1185">Reference proteome</keyword>
<dbReference type="Proteomes" id="UP001301653">
    <property type="component" value="Unassembled WGS sequence"/>
</dbReference>
<proteinExistence type="predicted"/>
<evidence type="ECO:0000313" key="8">
    <source>
        <dbReference type="Proteomes" id="UP001301653"/>
    </source>
</evidence>
<evidence type="ECO:0000256" key="1">
    <source>
        <dbReference type="ARBA" id="ARBA00004167"/>
    </source>
</evidence>